<feature type="compositionally biased region" description="Basic and acidic residues" evidence="1">
    <location>
        <begin position="197"/>
        <end position="214"/>
    </location>
</feature>
<feature type="region of interest" description="Disordered" evidence="1">
    <location>
        <begin position="158"/>
        <end position="216"/>
    </location>
</feature>
<keyword evidence="3" id="KW-1185">Reference proteome</keyword>
<feature type="compositionally biased region" description="Basic and acidic residues" evidence="1">
    <location>
        <begin position="270"/>
        <end position="305"/>
    </location>
</feature>
<feature type="compositionally biased region" description="Basic and acidic residues" evidence="1">
    <location>
        <begin position="228"/>
        <end position="241"/>
    </location>
</feature>
<proteinExistence type="predicted"/>
<comment type="caution">
    <text evidence="2">The sequence shown here is derived from an EMBL/GenBank/DDBJ whole genome shotgun (WGS) entry which is preliminary data.</text>
</comment>
<dbReference type="AlphaFoldDB" id="A0A841FRA2"/>
<accession>A0A841FRA2</accession>
<name>A0A841FRA2_9ACTN</name>
<organism evidence="2 3">
    <name type="scientific">Phytomonospora endophytica</name>
    <dbReference type="NCBI Taxonomy" id="714109"/>
    <lineage>
        <taxon>Bacteria</taxon>
        <taxon>Bacillati</taxon>
        <taxon>Actinomycetota</taxon>
        <taxon>Actinomycetes</taxon>
        <taxon>Micromonosporales</taxon>
        <taxon>Micromonosporaceae</taxon>
        <taxon>Phytomonospora</taxon>
    </lineage>
</organism>
<dbReference type="RefSeq" id="WP_184792900.1">
    <property type="nucleotide sequence ID" value="NZ_BONT01000086.1"/>
</dbReference>
<evidence type="ECO:0000256" key="1">
    <source>
        <dbReference type="SAM" id="MobiDB-lite"/>
    </source>
</evidence>
<feature type="compositionally biased region" description="Basic and acidic residues" evidence="1">
    <location>
        <begin position="161"/>
        <end position="173"/>
    </location>
</feature>
<evidence type="ECO:0000313" key="3">
    <source>
        <dbReference type="Proteomes" id="UP000548476"/>
    </source>
</evidence>
<evidence type="ECO:0000313" key="2">
    <source>
        <dbReference type="EMBL" id="MBB6039821.1"/>
    </source>
</evidence>
<protein>
    <submittedName>
        <fullName evidence="2">Uncharacterized protein</fullName>
    </submittedName>
</protein>
<dbReference type="Proteomes" id="UP000548476">
    <property type="component" value="Unassembled WGS sequence"/>
</dbReference>
<feature type="region of interest" description="Disordered" evidence="1">
    <location>
        <begin position="228"/>
        <end position="305"/>
    </location>
</feature>
<gene>
    <name evidence="2" type="ORF">HNR73_007720</name>
</gene>
<dbReference type="EMBL" id="JACHGT010000026">
    <property type="protein sequence ID" value="MBB6039821.1"/>
    <property type="molecule type" value="Genomic_DNA"/>
</dbReference>
<reference evidence="2 3" key="1">
    <citation type="submission" date="2020-08" db="EMBL/GenBank/DDBJ databases">
        <title>Genomic Encyclopedia of Type Strains, Phase IV (KMG-IV): sequencing the most valuable type-strain genomes for metagenomic binning, comparative biology and taxonomic classification.</title>
        <authorList>
            <person name="Goeker M."/>
        </authorList>
    </citation>
    <scope>NUCLEOTIDE SEQUENCE [LARGE SCALE GENOMIC DNA]</scope>
    <source>
        <strain evidence="2 3">YIM 65646</strain>
    </source>
</reference>
<sequence>MFTVLFWCGVGLAPVAAGTLLLGDGGGPSRTSVLLAVSSIVLIGLSIGLRSDPQIVYVELSEEVAQVRYEFGEADEAARLAIIKARTETRDLKIVVDDLCLRLMGTAQQAHDALDTHTGQQPLMRAVPATLPRRPPGPRHAAEDEPEIQLAANLEQVVSHTTERVSVTRRETTHSPTPYRNPVTYGTQASPVVPSPDPRHTRLESRSRHPHDDPAAESWIAALRADERERAREPVRREPSKFDTGQFWRGPDTGYRSPSRYAEPAPGGWRAEERSAEVHFGHRETVGEPYRDDQPYDQGRRAYPS</sequence>